<proteinExistence type="predicted"/>
<dbReference type="SMART" id="SM00066">
    <property type="entry name" value="GAL4"/>
    <property type="match status" value="1"/>
</dbReference>
<dbReference type="InterPro" id="IPR021858">
    <property type="entry name" value="Fun_TF"/>
</dbReference>
<feature type="domain" description="Zn(2)-C6 fungal-type" evidence="6">
    <location>
        <begin position="46"/>
        <end position="76"/>
    </location>
</feature>
<gene>
    <name evidence="7" type="ORF">BDV34DRAFT_24534</name>
</gene>
<keyword evidence="4" id="KW-0539">Nucleus</keyword>
<feature type="region of interest" description="Disordered" evidence="5">
    <location>
        <begin position="20"/>
        <end position="46"/>
    </location>
</feature>
<keyword evidence="1" id="KW-0805">Transcription regulation</keyword>
<evidence type="ECO:0000256" key="4">
    <source>
        <dbReference type="ARBA" id="ARBA00023242"/>
    </source>
</evidence>
<dbReference type="GO" id="GO:0008270">
    <property type="term" value="F:zinc ion binding"/>
    <property type="evidence" value="ECO:0007669"/>
    <property type="project" value="InterPro"/>
</dbReference>
<name>A0A5N6DVP9_ASPPA</name>
<evidence type="ECO:0000256" key="2">
    <source>
        <dbReference type="ARBA" id="ARBA00023125"/>
    </source>
</evidence>
<dbReference type="Pfam" id="PF11951">
    <property type="entry name" value="Fungal_trans_2"/>
    <property type="match status" value="1"/>
</dbReference>
<evidence type="ECO:0000256" key="5">
    <source>
        <dbReference type="SAM" id="MobiDB-lite"/>
    </source>
</evidence>
<organism evidence="7 8">
    <name type="scientific">Aspergillus parasiticus</name>
    <dbReference type="NCBI Taxonomy" id="5067"/>
    <lineage>
        <taxon>Eukaryota</taxon>
        <taxon>Fungi</taxon>
        <taxon>Dikarya</taxon>
        <taxon>Ascomycota</taxon>
        <taxon>Pezizomycotina</taxon>
        <taxon>Eurotiomycetes</taxon>
        <taxon>Eurotiomycetidae</taxon>
        <taxon>Eurotiales</taxon>
        <taxon>Aspergillaceae</taxon>
        <taxon>Aspergillus</taxon>
        <taxon>Aspergillus subgen. Circumdati</taxon>
    </lineage>
</organism>
<dbReference type="OMA" id="RAICIWL"/>
<evidence type="ECO:0000313" key="8">
    <source>
        <dbReference type="Proteomes" id="UP000326532"/>
    </source>
</evidence>
<evidence type="ECO:0000259" key="6">
    <source>
        <dbReference type="PROSITE" id="PS50048"/>
    </source>
</evidence>
<dbReference type="GO" id="GO:0001228">
    <property type="term" value="F:DNA-binding transcription activator activity, RNA polymerase II-specific"/>
    <property type="evidence" value="ECO:0007669"/>
    <property type="project" value="TreeGrafter"/>
</dbReference>
<dbReference type="GO" id="GO:0003677">
    <property type="term" value="F:DNA binding"/>
    <property type="evidence" value="ECO:0007669"/>
    <property type="project" value="UniProtKB-KW"/>
</dbReference>
<reference evidence="7 8" key="1">
    <citation type="submission" date="2019-04" db="EMBL/GenBank/DDBJ databases">
        <title>Fungal friends and foes A comparative genomics study of 23 Aspergillus species from section Flavi.</title>
        <authorList>
            <consortium name="DOE Joint Genome Institute"/>
            <person name="Kjaerbolling I."/>
            <person name="Vesth T.C."/>
            <person name="Frisvad J.C."/>
            <person name="Nybo J.L."/>
            <person name="Theobald S."/>
            <person name="Kildgaard S."/>
            <person name="Petersen T.I."/>
            <person name="Kuo A."/>
            <person name="Sato A."/>
            <person name="Lyhne E.K."/>
            <person name="Kogle M.E."/>
            <person name="Wiebenga A."/>
            <person name="Kun R.S."/>
            <person name="Lubbers R.J."/>
            <person name="Makela M.R."/>
            <person name="Barry K."/>
            <person name="Chovatia M."/>
            <person name="Clum A."/>
            <person name="Daum C."/>
            <person name="Haridas S."/>
            <person name="He G."/>
            <person name="LaButti K."/>
            <person name="Lipzen A."/>
            <person name="Mondo S."/>
            <person name="Pangilinan J."/>
            <person name="Riley R."/>
            <person name="Salamov A."/>
            <person name="Simmons B.A."/>
            <person name="Magnuson J.K."/>
            <person name="Henrissat B."/>
            <person name="Mortensen U.H."/>
            <person name="Larsen T.O."/>
            <person name="De vries R.P."/>
            <person name="Grigoriev I.V."/>
            <person name="Machida M."/>
            <person name="Baker S.E."/>
            <person name="Andersen M.R."/>
        </authorList>
    </citation>
    <scope>NUCLEOTIDE SEQUENCE [LARGE SCALE GENOMIC DNA]</scope>
    <source>
        <strain evidence="7 8">CBS 117618</strain>
    </source>
</reference>
<evidence type="ECO:0000256" key="1">
    <source>
        <dbReference type="ARBA" id="ARBA00023015"/>
    </source>
</evidence>
<dbReference type="PANTHER" id="PTHR47784">
    <property type="entry name" value="STEROL UPTAKE CONTROL PROTEIN 2"/>
    <property type="match status" value="1"/>
</dbReference>
<dbReference type="AlphaFoldDB" id="A0A5N6DVP9"/>
<keyword evidence="3" id="KW-0804">Transcription</keyword>
<dbReference type="PROSITE" id="PS00463">
    <property type="entry name" value="ZN2_CY6_FUNGAL_1"/>
    <property type="match status" value="1"/>
</dbReference>
<sequence length="456" mass="52381">MPTVDPRRFGRFRLDFAPIRRAQPQLSPTGRPTKQSRKTHTKSRNGCSTCKRNRIKCDEGRPICGRCFKRQEGCVYEEKPSPELRDKVGLQEIVLCDQSLDNRVEHERLEWRIESDLTYPFINNILNTVSPHRPQRSPDIPAAAMTPSTHLTQHLAKCIDTSFQSYPGCKLFHQYVLPNCVAIPALMHGLLALSARQLQHLQPSCRLHERAYLFHTQVATRLLNQELTQATIAVKNLDFIFATCLLINMISFATDETIPSNSWLFMSDSTSIDNALNWFMVQQGMGYLSKILNRNPNGSVWNTELDADTSCNPHFVIKDDLPCYSDLELIPQTLAEICCITTDSTPDNNSYYTPLVLLSRAFRIKSLGFGNLNSYLSFGPHVPQSYRLLLRQKDERALLLFMLWLMLFEEETCWWIGARTRNEYAAVLWLLSRSEDHRIREVARDPTVFIRLNASV</sequence>
<evidence type="ECO:0000256" key="3">
    <source>
        <dbReference type="ARBA" id="ARBA00023163"/>
    </source>
</evidence>
<keyword evidence="2" id="KW-0238">DNA-binding</keyword>
<dbReference type="PANTHER" id="PTHR47784:SF9">
    <property type="entry name" value="ZN(II)2CYS6 TRANSCRIPTION FACTOR (EUROFUNG)"/>
    <property type="match status" value="1"/>
</dbReference>
<keyword evidence="8" id="KW-1185">Reference proteome</keyword>
<accession>A0A5N6DVP9</accession>
<dbReference type="VEuPathDB" id="FungiDB:BDV34DRAFT_24534"/>
<protein>
    <recommendedName>
        <fullName evidence="6">Zn(2)-C6 fungal-type domain-containing protein</fullName>
    </recommendedName>
</protein>
<dbReference type="InterPro" id="IPR053157">
    <property type="entry name" value="Sterol_Uptake_Regulator"/>
</dbReference>
<dbReference type="Proteomes" id="UP000326532">
    <property type="component" value="Unassembled WGS sequence"/>
</dbReference>
<dbReference type="InterPro" id="IPR001138">
    <property type="entry name" value="Zn2Cys6_DnaBD"/>
</dbReference>
<dbReference type="EMBL" id="ML734947">
    <property type="protein sequence ID" value="KAB8209302.1"/>
    <property type="molecule type" value="Genomic_DNA"/>
</dbReference>
<dbReference type="Gene3D" id="4.10.240.10">
    <property type="entry name" value="Zn(2)-C6 fungal-type DNA-binding domain"/>
    <property type="match status" value="1"/>
</dbReference>
<dbReference type="SUPFAM" id="SSF57701">
    <property type="entry name" value="Zn2/Cys6 DNA-binding domain"/>
    <property type="match status" value="1"/>
</dbReference>
<dbReference type="Pfam" id="PF00172">
    <property type="entry name" value="Zn_clus"/>
    <property type="match status" value="1"/>
</dbReference>
<feature type="compositionally biased region" description="Basic residues" evidence="5">
    <location>
        <begin position="34"/>
        <end position="43"/>
    </location>
</feature>
<dbReference type="CDD" id="cd00067">
    <property type="entry name" value="GAL4"/>
    <property type="match status" value="1"/>
</dbReference>
<evidence type="ECO:0000313" key="7">
    <source>
        <dbReference type="EMBL" id="KAB8209302.1"/>
    </source>
</evidence>
<feature type="compositionally biased region" description="Polar residues" evidence="5">
    <location>
        <begin position="24"/>
        <end position="33"/>
    </location>
</feature>
<dbReference type="PROSITE" id="PS50048">
    <property type="entry name" value="ZN2_CY6_FUNGAL_2"/>
    <property type="match status" value="1"/>
</dbReference>
<dbReference type="InterPro" id="IPR036864">
    <property type="entry name" value="Zn2-C6_fun-type_DNA-bd_sf"/>
</dbReference>